<dbReference type="STRING" id="683260.SAMN05421874_11668"/>
<organism evidence="5 6">
    <name type="scientific">Nonomuraea maritima</name>
    <dbReference type="NCBI Taxonomy" id="683260"/>
    <lineage>
        <taxon>Bacteria</taxon>
        <taxon>Bacillati</taxon>
        <taxon>Actinomycetota</taxon>
        <taxon>Actinomycetes</taxon>
        <taxon>Streptosporangiales</taxon>
        <taxon>Streptosporangiaceae</taxon>
        <taxon>Nonomuraea</taxon>
    </lineage>
</organism>
<proteinExistence type="predicted"/>
<dbReference type="GO" id="GO:0003677">
    <property type="term" value="F:DNA binding"/>
    <property type="evidence" value="ECO:0007669"/>
    <property type="project" value="UniProtKB-KW"/>
</dbReference>
<dbReference type="AlphaFoldDB" id="A0A1G9HJD7"/>
<dbReference type="Gene3D" id="3.40.1410.10">
    <property type="entry name" value="Chorismate lyase-like"/>
    <property type="match status" value="1"/>
</dbReference>
<keyword evidence="6" id="KW-1185">Reference proteome</keyword>
<sequence length="275" mass="29694">MEPWQYPPGPGAGKRELSGYDARVVGIPPELERGTGVPAHVQIERWLLRSIGDGELAPGDRLPGERELAGRLGVSRMTLRQALATLERDGVLLRVPGRSGGAFVAEPRIECDLTGLAGFTEQVRRAHLRAEARVLRAASVPSSAAVARALRVTEGTPVNEIARVRSAGGSPLALERSYFPDLPGLLGHDLTGSLYALLAERYDLEPRTADEQLTPVIARQGEAAELGIEPGTPLMLIERTAHAGDGTPVEYARDLFRPDRVRISVRSGVTERRDP</sequence>
<dbReference type="InterPro" id="IPR011663">
    <property type="entry name" value="UTRA"/>
</dbReference>
<name>A0A1G9HJD7_9ACTN</name>
<evidence type="ECO:0000256" key="1">
    <source>
        <dbReference type="ARBA" id="ARBA00023015"/>
    </source>
</evidence>
<evidence type="ECO:0000259" key="4">
    <source>
        <dbReference type="PROSITE" id="PS50949"/>
    </source>
</evidence>
<evidence type="ECO:0000313" key="5">
    <source>
        <dbReference type="EMBL" id="SDL12982.1"/>
    </source>
</evidence>
<dbReference type="SUPFAM" id="SSF64288">
    <property type="entry name" value="Chorismate lyase-like"/>
    <property type="match status" value="1"/>
</dbReference>
<gene>
    <name evidence="5" type="ORF">SAMN05421874_11668</name>
</gene>
<dbReference type="Proteomes" id="UP000198683">
    <property type="component" value="Unassembled WGS sequence"/>
</dbReference>
<dbReference type="Pfam" id="PF07702">
    <property type="entry name" value="UTRA"/>
    <property type="match status" value="1"/>
</dbReference>
<dbReference type="EMBL" id="FNFB01000016">
    <property type="protein sequence ID" value="SDL12982.1"/>
    <property type="molecule type" value="Genomic_DNA"/>
</dbReference>
<dbReference type="PRINTS" id="PR00035">
    <property type="entry name" value="HTHGNTR"/>
</dbReference>
<dbReference type="PROSITE" id="PS50949">
    <property type="entry name" value="HTH_GNTR"/>
    <property type="match status" value="1"/>
</dbReference>
<dbReference type="Gene3D" id="1.10.10.10">
    <property type="entry name" value="Winged helix-like DNA-binding domain superfamily/Winged helix DNA-binding domain"/>
    <property type="match status" value="1"/>
</dbReference>
<dbReference type="InterPro" id="IPR050679">
    <property type="entry name" value="Bact_HTH_transcr_reg"/>
</dbReference>
<dbReference type="InterPro" id="IPR036388">
    <property type="entry name" value="WH-like_DNA-bd_sf"/>
</dbReference>
<accession>A0A1G9HJD7</accession>
<dbReference type="InterPro" id="IPR036390">
    <property type="entry name" value="WH_DNA-bd_sf"/>
</dbReference>
<protein>
    <submittedName>
        <fullName evidence="5">GntR family transcriptional regulator</fullName>
    </submittedName>
</protein>
<evidence type="ECO:0000256" key="2">
    <source>
        <dbReference type="ARBA" id="ARBA00023125"/>
    </source>
</evidence>
<dbReference type="PANTHER" id="PTHR44846:SF1">
    <property type="entry name" value="MANNOSYL-D-GLYCERATE TRANSPORT_METABOLISM SYSTEM REPRESSOR MNGR-RELATED"/>
    <property type="match status" value="1"/>
</dbReference>
<evidence type="ECO:0000313" key="6">
    <source>
        <dbReference type="Proteomes" id="UP000198683"/>
    </source>
</evidence>
<dbReference type="CDD" id="cd07377">
    <property type="entry name" value="WHTH_GntR"/>
    <property type="match status" value="1"/>
</dbReference>
<feature type="domain" description="HTH gntR-type" evidence="4">
    <location>
        <begin position="37"/>
        <end position="107"/>
    </location>
</feature>
<dbReference type="Pfam" id="PF00392">
    <property type="entry name" value="GntR"/>
    <property type="match status" value="1"/>
</dbReference>
<keyword evidence="1" id="KW-0805">Transcription regulation</keyword>
<dbReference type="InterPro" id="IPR000524">
    <property type="entry name" value="Tscrpt_reg_HTH_GntR"/>
</dbReference>
<dbReference type="SMART" id="SM00345">
    <property type="entry name" value="HTH_GNTR"/>
    <property type="match status" value="1"/>
</dbReference>
<dbReference type="GO" id="GO:0045892">
    <property type="term" value="P:negative regulation of DNA-templated transcription"/>
    <property type="evidence" value="ECO:0007669"/>
    <property type="project" value="TreeGrafter"/>
</dbReference>
<reference evidence="5 6" key="1">
    <citation type="submission" date="2016-10" db="EMBL/GenBank/DDBJ databases">
        <authorList>
            <person name="de Groot N.N."/>
        </authorList>
    </citation>
    <scope>NUCLEOTIDE SEQUENCE [LARGE SCALE GENOMIC DNA]</scope>
    <source>
        <strain evidence="5 6">CGMCC 4.5681</strain>
    </source>
</reference>
<evidence type="ECO:0000256" key="3">
    <source>
        <dbReference type="ARBA" id="ARBA00023163"/>
    </source>
</evidence>
<dbReference type="SUPFAM" id="SSF46785">
    <property type="entry name" value="Winged helix' DNA-binding domain"/>
    <property type="match status" value="1"/>
</dbReference>
<dbReference type="SMART" id="SM00866">
    <property type="entry name" value="UTRA"/>
    <property type="match status" value="1"/>
</dbReference>
<keyword evidence="3" id="KW-0804">Transcription</keyword>
<dbReference type="InterPro" id="IPR028978">
    <property type="entry name" value="Chorismate_lyase_/UTRA_dom_sf"/>
</dbReference>
<dbReference type="PANTHER" id="PTHR44846">
    <property type="entry name" value="MANNOSYL-D-GLYCERATE TRANSPORT/METABOLISM SYSTEM REPRESSOR MNGR-RELATED"/>
    <property type="match status" value="1"/>
</dbReference>
<keyword evidence="2" id="KW-0238">DNA-binding</keyword>
<dbReference type="GO" id="GO:0003700">
    <property type="term" value="F:DNA-binding transcription factor activity"/>
    <property type="evidence" value="ECO:0007669"/>
    <property type="project" value="InterPro"/>
</dbReference>